<feature type="compositionally biased region" description="Low complexity" evidence="1">
    <location>
        <begin position="105"/>
        <end position="120"/>
    </location>
</feature>
<evidence type="ECO:0000313" key="4">
    <source>
        <dbReference type="Proteomes" id="UP001140502"/>
    </source>
</evidence>
<feature type="compositionally biased region" description="Pro residues" evidence="1">
    <location>
        <begin position="64"/>
        <end position="73"/>
    </location>
</feature>
<evidence type="ECO:0000313" key="3">
    <source>
        <dbReference type="EMBL" id="KAJ4316595.1"/>
    </source>
</evidence>
<sequence length="172" mass="16966">MKSSSTITLLALLASGLAGAATEPSNCATTKTLPAITLYSCPGDSEQTKTVFAPGLSPTSAPEPGAPGPPSSPGAPGAPGESGAPEEPNTPEHCGSPQNPHQPNSHESSGSDSNPGSGSNVDNPESSATVPVLVPGRPETPSVVAVAGAPKFHLDLLLLKVAGFAGVAMVWL</sequence>
<accession>A0A9W8W9B2</accession>
<gene>
    <name evidence="3" type="ORF">N0V84_007792</name>
</gene>
<keyword evidence="2" id="KW-0732">Signal</keyword>
<feature type="signal peptide" evidence="2">
    <location>
        <begin position="1"/>
        <end position="22"/>
    </location>
</feature>
<evidence type="ECO:0000256" key="1">
    <source>
        <dbReference type="SAM" id="MobiDB-lite"/>
    </source>
</evidence>
<proteinExistence type="predicted"/>
<comment type="caution">
    <text evidence="3">The sequence shown here is derived from an EMBL/GenBank/DDBJ whole genome shotgun (WGS) entry which is preliminary data.</text>
</comment>
<name>A0A9W8W9B2_9HYPO</name>
<feature type="chain" id="PRO_5040963994" evidence="2">
    <location>
        <begin position="23"/>
        <end position="172"/>
    </location>
</feature>
<evidence type="ECO:0000256" key="2">
    <source>
        <dbReference type="SAM" id="SignalP"/>
    </source>
</evidence>
<dbReference type="Proteomes" id="UP001140502">
    <property type="component" value="Unassembled WGS sequence"/>
</dbReference>
<dbReference type="OrthoDB" id="5104208at2759"/>
<protein>
    <submittedName>
        <fullName evidence="3">Uncharacterized protein</fullName>
    </submittedName>
</protein>
<dbReference type="EMBL" id="JAPEUR010000178">
    <property type="protein sequence ID" value="KAJ4316595.1"/>
    <property type="molecule type" value="Genomic_DNA"/>
</dbReference>
<feature type="compositionally biased region" description="Low complexity" evidence="1">
    <location>
        <begin position="74"/>
        <end position="87"/>
    </location>
</feature>
<organism evidence="3 4">
    <name type="scientific">Fusarium piperis</name>
    <dbReference type="NCBI Taxonomy" id="1435070"/>
    <lineage>
        <taxon>Eukaryota</taxon>
        <taxon>Fungi</taxon>
        <taxon>Dikarya</taxon>
        <taxon>Ascomycota</taxon>
        <taxon>Pezizomycotina</taxon>
        <taxon>Sordariomycetes</taxon>
        <taxon>Hypocreomycetidae</taxon>
        <taxon>Hypocreales</taxon>
        <taxon>Nectriaceae</taxon>
        <taxon>Fusarium</taxon>
        <taxon>Fusarium solani species complex</taxon>
    </lineage>
</organism>
<reference evidence="3" key="1">
    <citation type="submission" date="2022-10" db="EMBL/GenBank/DDBJ databases">
        <title>Tapping the CABI collections for fungal endophytes: first genome assemblies for Collariella, Neodidymelliopsis, Ascochyta clinopodiicola, Didymella pomorum, Didymosphaeria variabile, Neocosmospora piperis and Neocucurbitaria cava.</title>
        <authorList>
            <person name="Hill R."/>
        </authorList>
    </citation>
    <scope>NUCLEOTIDE SEQUENCE</scope>
    <source>
        <strain evidence="3">IMI 366586</strain>
    </source>
</reference>
<keyword evidence="4" id="KW-1185">Reference proteome</keyword>
<dbReference type="AlphaFoldDB" id="A0A9W8W9B2"/>
<feature type="region of interest" description="Disordered" evidence="1">
    <location>
        <begin position="42"/>
        <end position="136"/>
    </location>
</feature>